<dbReference type="Proteomes" id="UP000282125">
    <property type="component" value="Unassembled WGS sequence"/>
</dbReference>
<keyword evidence="2" id="KW-1185">Reference proteome</keyword>
<sequence length="356" mass="37085">MTSLSMGLSPVSPVVLGAQIGAGWRPDALSPVFRAGGFDPAAHRLWQEHTGVTPAMAAGQTIGRLRSASGSLLALQPTPAARPLLVRWPKGGRRNLMPGQTEAPSTGVNWDGYGVDLIDGALTEKAVATEHNAFVRQMVPFGPVGTAATISMTARRGAAFVLQIALGSQWFGSAKFANFNLETGTARATGCTTSITPEGEGWLISLTATTTAEPGSGAPFAIALVNNNPEAARVPAYAGIEGRGLQIGRININIGARAGYQRVISATEITETGVPDRWHLLDDGDSLPVVLPAGGYELAFVTHLGAVSYTSVTSDGTAGIDVLRADRLADVLIKAGSLSTPEKAALETYWHAKHTL</sequence>
<name>A0A3P3DPT4_9RHOB</name>
<reference evidence="1 2" key="1">
    <citation type="submission" date="2018-11" db="EMBL/GenBank/DDBJ databases">
        <title>Gemmobacter sp. nov., YIM 102744-1 draft genome.</title>
        <authorList>
            <person name="Li G."/>
            <person name="Jiang Y."/>
        </authorList>
    </citation>
    <scope>NUCLEOTIDE SEQUENCE [LARGE SCALE GENOMIC DNA]</scope>
    <source>
        <strain evidence="1 2">YIM 102744-1</strain>
    </source>
</reference>
<dbReference type="AlphaFoldDB" id="A0A3P3DPT4"/>
<protein>
    <submittedName>
        <fullName evidence="1">Uncharacterized protein</fullName>
    </submittedName>
</protein>
<gene>
    <name evidence="1" type="ORF">EG244_07470</name>
</gene>
<proteinExistence type="predicted"/>
<dbReference type="RefSeq" id="WP_124964379.1">
    <property type="nucleotide sequence ID" value="NZ_RRAZ01000008.1"/>
</dbReference>
<organism evidence="1 2">
    <name type="scientific">Falsigemmobacter faecalis</name>
    <dbReference type="NCBI Taxonomy" id="2488730"/>
    <lineage>
        <taxon>Bacteria</taxon>
        <taxon>Pseudomonadati</taxon>
        <taxon>Pseudomonadota</taxon>
        <taxon>Alphaproteobacteria</taxon>
        <taxon>Rhodobacterales</taxon>
        <taxon>Paracoccaceae</taxon>
        <taxon>Falsigemmobacter</taxon>
    </lineage>
</organism>
<dbReference type="OrthoDB" id="7865318at2"/>
<evidence type="ECO:0000313" key="2">
    <source>
        <dbReference type="Proteomes" id="UP000282125"/>
    </source>
</evidence>
<accession>A0A3P3DPT4</accession>
<dbReference type="EMBL" id="RRAZ01000008">
    <property type="protein sequence ID" value="RRH76240.1"/>
    <property type="molecule type" value="Genomic_DNA"/>
</dbReference>
<comment type="caution">
    <text evidence="1">The sequence shown here is derived from an EMBL/GenBank/DDBJ whole genome shotgun (WGS) entry which is preliminary data.</text>
</comment>
<evidence type="ECO:0000313" key="1">
    <source>
        <dbReference type="EMBL" id="RRH76240.1"/>
    </source>
</evidence>